<dbReference type="InterPro" id="IPR037165">
    <property type="entry name" value="AldOxase/xan_DH_Mopterin-bd_sf"/>
</dbReference>
<organism evidence="5 6">
    <name type="scientific">Anaeromyxobacter oryzae</name>
    <dbReference type="NCBI Taxonomy" id="2918170"/>
    <lineage>
        <taxon>Bacteria</taxon>
        <taxon>Pseudomonadati</taxon>
        <taxon>Myxococcota</taxon>
        <taxon>Myxococcia</taxon>
        <taxon>Myxococcales</taxon>
        <taxon>Cystobacterineae</taxon>
        <taxon>Anaeromyxobacteraceae</taxon>
        <taxon>Anaeromyxobacter</taxon>
    </lineage>
</organism>
<dbReference type="EMBL" id="AP025591">
    <property type="protein sequence ID" value="BDG03191.1"/>
    <property type="molecule type" value="Genomic_DNA"/>
</dbReference>
<dbReference type="Proteomes" id="UP001162891">
    <property type="component" value="Chromosome"/>
</dbReference>
<keyword evidence="2" id="KW-0560">Oxidoreductase</keyword>
<protein>
    <submittedName>
        <fullName evidence="5">Xanthine dehydrogenase</fullName>
    </submittedName>
</protein>
<dbReference type="Gene3D" id="3.30.365.10">
    <property type="entry name" value="Aldehyde oxidase/xanthine dehydrogenase, molybdopterin binding domain"/>
    <property type="match status" value="4"/>
</dbReference>
<dbReference type="RefSeq" id="WP_248360970.1">
    <property type="nucleotide sequence ID" value="NZ_AP025591.1"/>
</dbReference>
<feature type="region of interest" description="Disordered" evidence="3">
    <location>
        <begin position="1"/>
        <end position="43"/>
    </location>
</feature>
<keyword evidence="6" id="KW-1185">Reference proteome</keyword>
<dbReference type="Pfam" id="PF02738">
    <property type="entry name" value="MoCoBD_1"/>
    <property type="match status" value="1"/>
</dbReference>
<dbReference type="PANTHER" id="PTHR11908">
    <property type="entry name" value="XANTHINE DEHYDROGENASE"/>
    <property type="match status" value="1"/>
</dbReference>
<name>A0ABM7WUM3_9BACT</name>
<evidence type="ECO:0000259" key="4">
    <source>
        <dbReference type="SMART" id="SM01008"/>
    </source>
</evidence>
<dbReference type="PANTHER" id="PTHR11908:SF132">
    <property type="entry name" value="ALDEHYDE OXIDASE 1-RELATED"/>
    <property type="match status" value="1"/>
</dbReference>
<gene>
    <name evidence="5" type="ORF">AMOR_21870</name>
</gene>
<evidence type="ECO:0000256" key="1">
    <source>
        <dbReference type="ARBA" id="ARBA00022505"/>
    </source>
</evidence>
<evidence type="ECO:0000256" key="2">
    <source>
        <dbReference type="ARBA" id="ARBA00023002"/>
    </source>
</evidence>
<dbReference type="SUPFAM" id="SSF56003">
    <property type="entry name" value="Molybdenum cofactor-binding domain"/>
    <property type="match status" value="1"/>
</dbReference>
<dbReference type="InterPro" id="IPR036856">
    <property type="entry name" value="Ald_Oxase/Xan_DH_a/b_sf"/>
</dbReference>
<accession>A0ABM7WUM3</accession>
<dbReference type="InterPro" id="IPR016208">
    <property type="entry name" value="Ald_Oxase/xanthine_DH-like"/>
</dbReference>
<evidence type="ECO:0000313" key="6">
    <source>
        <dbReference type="Proteomes" id="UP001162891"/>
    </source>
</evidence>
<feature type="compositionally biased region" description="Basic and acidic residues" evidence="3">
    <location>
        <begin position="22"/>
        <end position="32"/>
    </location>
</feature>
<reference evidence="6" key="1">
    <citation type="journal article" date="2022" name="Int. J. Syst. Evol. Microbiol.">
        <title>Anaeromyxobacter oryzae sp. nov., Anaeromyxobacter diazotrophicus sp. nov. and Anaeromyxobacter paludicola sp. nov., isolated from paddy soils.</title>
        <authorList>
            <person name="Itoh H."/>
            <person name="Xu Z."/>
            <person name="Mise K."/>
            <person name="Masuda Y."/>
            <person name="Ushijima N."/>
            <person name="Hayakawa C."/>
            <person name="Shiratori Y."/>
            <person name="Senoo K."/>
        </authorList>
    </citation>
    <scope>NUCLEOTIDE SEQUENCE [LARGE SCALE GENOMIC DNA]</scope>
    <source>
        <strain evidence="6">Red232</strain>
    </source>
</reference>
<dbReference type="InterPro" id="IPR000674">
    <property type="entry name" value="Ald_Oxase/Xan_DH_a/b"/>
</dbReference>
<proteinExistence type="predicted"/>
<sequence>MASPDDGAGATRATFPIGIAGEDLHPEERDLPAGEPPPWPANADLRVVGKRTRRLDGRAKVTGQARYTSDVRLRGLLHARRIVSTVPHARIRGIDTSAAERLPGVRAVHLLGKPVDGPVLRDASVEAGGRFPTVRYVGQPLGAIAATSPEIADEAVRLVRVEYEPLPFTVDLDEALRPDAPLVYPGPVDQEGSAGGGGSKEGLPQRGNLRGPVKASRGDVEKGFAEADVVVEAAFTTQVQTHSALETHGVVADWQPDGLVVYASTQGVVGVRDDLAEWFSLPPGKVRVVTDFMGGGFGAKFGAGHYGILAAALSRKAGRPVRLVLDRREEHTSVGNRPATRQKLRIGAKRDGALTAVALEAVGTAGVGTGAGVGFCAERMYACPSFSGSQADVFVNAGPGAAFRAPGMPQGIFALEGLLDELADRLGMDPLALRDRIDTVELSGARARKVERRVGAEKVDWARRRHPPGAEPGPVKRGLGFAQAIWPHIVFVGAECEVVIARSGAVEVRSATQDIGTGTRTVLAQVVAEELGLRLEDVAVRIGDSALPPGPGSGGSNVTGTITPVARAAAHEAGLLLRTRAARRLGVAPDALTLRDGAAVVAADPARRITFREAAALGKDIRVRRERKDNYGHGGGPRGAMGGVQFAEVAVDVETGIVRVERIVAVHDCGRPVNPLAVESQVNGGILHGLSWALLEDRILDRATGRMVNPNLEQYKLAGARETPRIEVVLLEEYRGRSATDATGIGEPANIATAAAIANAVHNAVGVRVRDLPITPARVLAALATRRG</sequence>
<keyword evidence="1" id="KW-0500">Molybdenum</keyword>
<dbReference type="Gene3D" id="3.90.1170.50">
    <property type="entry name" value="Aldehyde oxidase/xanthine dehydrogenase, a/b hammerhead"/>
    <property type="match status" value="1"/>
</dbReference>
<dbReference type="Pfam" id="PF20256">
    <property type="entry name" value="MoCoBD_2"/>
    <property type="match status" value="1"/>
</dbReference>
<dbReference type="SMART" id="SM01008">
    <property type="entry name" value="Ald_Xan_dh_C"/>
    <property type="match status" value="1"/>
</dbReference>
<evidence type="ECO:0000256" key="3">
    <source>
        <dbReference type="SAM" id="MobiDB-lite"/>
    </source>
</evidence>
<feature type="region of interest" description="Disordered" evidence="3">
    <location>
        <begin position="185"/>
        <end position="217"/>
    </location>
</feature>
<dbReference type="InterPro" id="IPR046867">
    <property type="entry name" value="AldOxase/xan_DH_MoCoBD2"/>
</dbReference>
<feature type="domain" description="Aldehyde oxidase/xanthine dehydrogenase a/b hammerhead" evidence="4">
    <location>
        <begin position="62"/>
        <end position="167"/>
    </location>
</feature>
<dbReference type="InterPro" id="IPR008274">
    <property type="entry name" value="AldOxase/xan_DH_MoCoBD1"/>
</dbReference>
<dbReference type="SUPFAM" id="SSF54665">
    <property type="entry name" value="CO dehydrogenase molybdoprotein N-domain-like"/>
    <property type="match status" value="1"/>
</dbReference>
<dbReference type="Pfam" id="PF01315">
    <property type="entry name" value="Ald_Xan_dh_C"/>
    <property type="match status" value="1"/>
</dbReference>
<evidence type="ECO:0000313" key="5">
    <source>
        <dbReference type="EMBL" id="BDG03191.1"/>
    </source>
</evidence>